<comment type="caution">
    <text evidence="2">The sequence shown here is derived from an EMBL/GenBank/DDBJ whole genome shotgun (WGS) entry which is preliminary data.</text>
</comment>
<evidence type="ECO:0000313" key="3">
    <source>
        <dbReference type="Proteomes" id="UP000441523"/>
    </source>
</evidence>
<organism evidence="2 3">
    <name type="scientific">Methylobacterium planeticum</name>
    <dbReference type="NCBI Taxonomy" id="2615211"/>
    <lineage>
        <taxon>Bacteria</taxon>
        <taxon>Pseudomonadati</taxon>
        <taxon>Pseudomonadota</taxon>
        <taxon>Alphaproteobacteria</taxon>
        <taxon>Hyphomicrobiales</taxon>
        <taxon>Methylobacteriaceae</taxon>
        <taxon>Methylobacterium</taxon>
    </lineage>
</organism>
<name>A0A6N6MT89_9HYPH</name>
<sequence length="82" mass="9129">MQEGSSPEGNVGQRFYFDLRGNRTVIIDQEGIVANDLNEAIVEALAALREMRASGELDEFGDGWKLIIRDEKGGARKAFSIW</sequence>
<proteinExistence type="predicted"/>
<feature type="domain" description="DUF6894" evidence="1">
    <location>
        <begin position="14"/>
        <end position="73"/>
    </location>
</feature>
<evidence type="ECO:0000259" key="1">
    <source>
        <dbReference type="Pfam" id="PF21834"/>
    </source>
</evidence>
<dbReference type="Proteomes" id="UP000441523">
    <property type="component" value="Unassembled WGS sequence"/>
</dbReference>
<dbReference type="InterPro" id="IPR054189">
    <property type="entry name" value="DUF6894"/>
</dbReference>
<dbReference type="AlphaFoldDB" id="A0A6N6MT89"/>
<gene>
    <name evidence="2" type="ORF">F6X51_14050</name>
</gene>
<evidence type="ECO:0000313" key="2">
    <source>
        <dbReference type="EMBL" id="KAB1072860.1"/>
    </source>
</evidence>
<protein>
    <recommendedName>
        <fullName evidence="1">DUF6894 domain-containing protein</fullName>
    </recommendedName>
</protein>
<accession>A0A6N6MT89</accession>
<keyword evidence="3" id="KW-1185">Reference proteome</keyword>
<dbReference type="EMBL" id="VZZJ01000011">
    <property type="protein sequence ID" value="KAB1072860.1"/>
    <property type="molecule type" value="Genomic_DNA"/>
</dbReference>
<dbReference type="Pfam" id="PF21834">
    <property type="entry name" value="DUF6894"/>
    <property type="match status" value="1"/>
</dbReference>
<reference evidence="2 3" key="1">
    <citation type="submission" date="2019-09" db="EMBL/GenBank/DDBJ databases">
        <title>YIM 132548 draft genome.</title>
        <authorList>
            <person name="Jiang L."/>
        </authorList>
    </citation>
    <scope>NUCLEOTIDE SEQUENCE [LARGE SCALE GENOMIC DNA]</scope>
    <source>
        <strain evidence="2 3">YIM 132548</strain>
    </source>
</reference>